<evidence type="ECO:0000313" key="2">
    <source>
        <dbReference type="EMBL" id="GEA31399.1"/>
    </source>
</evidence>
<keyword evidence="1" id="KW-0472">Membrane</keyword>
<keyword evidence="1" id="KW-1133">Transmembrane helix</keyword>
<evidence type="ECO:0000313" key="3">
    <source>
        <dbReference type="Proteomes" id="UP000325212"/>
    </source>
</evidence>
<dbReference type="EMBL" id="BJLA01000007">
    <property type="protein sequence ID" value="GEA31399.1"/>
    <property type="molecule type" value="Genomic_DNA"/>
</dbReference>
<dbReference type="AlphaFoldDB" id="A0AAV3W333"/>
<proteinExistence type="predicted"/>
<sequence length="163" mass="19159">MEGKTNIDVEVIFKIQLINFILILNFIQCKRIIKFKFYSYWGDVKMFIYILNILKDGARKNKIEGLSNIEIINDTGCISRLANIKRGSNLKSFNSEIGDIVGILDKYKLDRNDRIEILSKFIVDNDYNRILENIHDNFYIKKREKVIIDSISILENIFIKALF</sequence>
<dbReference type="Proteomes" id="UP000325212">
    <property type="component" value="Unassembled WGS sequence"/>
</dbReference>
<reference evidence="2 3" key="1">
    <citation type="submission" date="2019-06" db="EMBL/GenBank/DDBJ databases">
        <title>Draft genome sequence of Clostridium diolis DSM 15410.</title>
        <authorList>
            <person name="Kobayashi H."/>
            <person name="Tanizawa Y."/>
            <person name="Tohno M."/>
        </authorList>
    </citation>
    <scope>NUCLEOTIDE SEQUENCE [LARGE SCALE GENOMIC DNA]</scope>
    <source>
        <strain evidence="2 3">DSM 15410</strain>
    </source>
</reference>
<accession>A0AAV3W333</accession>
<evidence type="ECO:0000256" key="1">
    <source>
        <dbReference type="SAM" id="Phobius"/>
    </source>
</evidence>
<comment type="caution">
    <text evidence="2">The sequence shown here is derived from an EMBL/GenBank/DDBJ whole genome shotgun (WGS) entry which is preliminary data.</text>
</comment>
<name>A0AAV3W333_9CLOT</name>
<keyword evidence="3" id="KW-1185">Reference proteome</keyword>
<gene>
    <name evidence="2" type="ORF">CDIOL_23220</name>
</gene>
<organism evidence="2 3">
    <name type="scientific">Clostridium diolis</name>
    <dbReference type="NCBI Taxonomy" id="223919"/>
    <lineage>
        <taxon>Bacteria</taxon>
        <taxon>Bacillati</taxon>
        <taxon>Bacillota</taxon>
        <taxon>Clostridia</taxon>
        <taxon>Eubacteriales</taxon>
        <taxon>Clostridiaceae</taxon>
        <taxon>Clostridium</taxon>
    </lineage>
</organism>
<keyword evidence="1" id="KW-0812">Transmembrane</keyword>
<feature type="transmembrane region" description="Helical" evidence="1">
    <location>
        <begin position="12"/>
        <end position="29"/>
    </location>
</feature>
<protein>
    <submittedName>
        <fullName evidence="2">Uncharacterized protein</fullName>
    </submittedName>
</protein>